<evidence type="ECO:0000313" key="15">
    <source>
        <dbReference type="EMBL" id="JAG31420.1"/>
    </source>
</evidence>
<keyword evidence="1" id="KW-0808">Transferase</keyword>
<name>A0A0A9YPF7_LYGHE</name>
<evidence type="ECO:0000256" key="7">
    <source>
        <dbReference type="ARBA" id="ARBA00050849"/>
    </source>
</evidence>
<reference evidence="15" key="1">
    <citation type="journal article" date="2014" name="PLoS ONE">
        <title>Transcriptome-Based Identification of ABC Transporters in the Western Tarnished Plant Bug Lygus hesperus.</title>
        <authorList>
            <person name="Hull J.J."/>
            <person name="Chaney K."/>
            <person name="Geib S.M."/>
            <person name="Fabrick J.A."/>
            <person name="Brent C.S."/>
            <person name="Walsh D."/>
            <person name="Lavine L.C."/>
        </authorList>
    </citation>
    <scope>NUCLEOTIDE SEQUENCE</scope>
</reference>
<comment type="similarity">
    <text evidence="4">Belongs to the acetyltransferase family. AANAT subfamily.</text>
</comment>
<comment type="pathway">
    <text evidence="3">Aromatic compound metabolism; melatonin biosynthesis; melatonin from serotonin: step 1/2.</text>
</comment>
<comment type="catalytic activity">
    <reaction evidence="8">
        <text>serotonin + (5Z,8Z,11Z,14Z)-eicosatetraenoyl-CoA = N-[(5Z,8Z,11Z,14Z)-eicosatetraenoyl]-serotonin + CoA + H(+)</text>
        <dbReference type="Rhea" id="RHEA:51396"/>
        <dbReference type="ChEBI" id="CHEBI:15378"/>
        <dbReference type="ChEBI" id="CHEBI:57287"/>
        <dbReference type="ChEBI" id="CHEBI:57368"/>
        <dbReference type="ChEBI" id="CHEBI:132255"/>
        <dbReference type="ChEBI" id="CHEBI:350546"/>
    </reaction>
    <physiologicalReaction direction="left-to-right" evidence="8">
        <dbReference type="Rhea" id="RHEA:51397"/>
    </physiologicalReaction>
</comment>
<comment type="catalytic activity">
    <reaction evidence="10">
        <text>serotonin + (9Z)-octadecenoyl-CoA = N-(9Z-octadecenoyl)-serotonin + CoA + H(+)</text>
        <dbReference type="Rhea" id="RHEA:51392"/>
        <dbReference type="ChEBI" id="CHEBI:15378"/>
        <dbReference type="ChEBI" id="CHEBI:57287"/>
        <dbReference type="ChEBI" id="CHEBI:57387"/>
        <dbReference type="ChEBI" id="CHEBI:134064"/>
        <dbReference type="ChEBI" id="CHEBI:350546"/>
    </reaction>
    <physiologicalReaction direction="left-to-right" evidence="10">
        <dbReference type="Rhea" id="RHEA:51393"/>
    </physiologicalReaction>
</comment>
<evidence type="ECO:0000256" key="9">
    <source>
        <dbReference type="ARBA" id="ARBA00051711"/>
    </source>
</evidence>
<evidence type="ECO:0000256" key="13">
    <source>
        <dbReference type="ARBA" id="ARBA00052491"/>
    </source>
</evidence>
<evidence type="ECO:0000256" key="1">
    <source>
        <dbReference type="ARBA" id="ARBA00022679"/>
    </source>
</evidence>
<evidence type="ECO:0000256" key="4">
    <source>
        <dbReference type="ARBA" id="ARBA00038182"/>
    </source>
</evidence>
<dbReference type="PANTHER" id="PTHR20905:SF32">
    <property type="entry name" value="ARYLALKYLAMINE N-ACETYLTRANSFERASE-LIKE 7, ISOFORM A"/>
    <property type="match status" value="1"/>
</dbReference>
<organism evidence="15">
    <name type="scientific">Lygus hesperus</name>
    <name type="common">Western plant bug</name>
    <dbReference type="NCBI Taxonomy" id="30085"/>
    <lineage>
        <taxon>Eukaryota</taxon>
        <taxon>Metazoa</taxon>
        <taxon>Ecdysozoa</taxon>
        <taxon>Arthropoda</taxon>
        <taxon>Hexapoda</taxon>
        <taxon>Insecta</taxon>
        <taxon>Pterygota</taxon>
        <taxon>Neoptera</taxon>
        <taxon>Paraneoptera</taxon>
        <taxon>Hemiptera</taxon>
        <taxon>Heteroptera</taxon>
        <taxon>Panheteroptera</taxon>
        <taxon>Cimicomorpha</taxon>
        <taxon>Miridae</taxon>
        <taxon>Mirini</taxon>
        <taxon>Lygus</taxon>
    </lineage>
</organism>
<comment type="catalytic activity">
    <reaction evidence="6">
        <text>dopamine + (9Z)-octadecenoyl-CoA = N-(9Z-octadecanoyl)-dopamine + CoA + H(+)</text>
        <dbReference type="Rhea" id="RHEA:51380"/>
        <dbReference type="ChEBI" id="CHEBI:15378"/>
        <dbReference type="ChEBI" id="CHEBI:31883"/>
        <dbReference type="ChEBI" id="CHEBI:57287"/>
        <dbReference type="ChEBI" id="CHEBI:57387"/>
        <dbReference type="ChEBI" id="CHEBI:59905"/>
    </reaction>
    <physiologicalReaction direction="left-to-right" evidence="6">
        <dbReference type="Rhea" id="RHEA:51381"/>
    </physiologicalReaction>
</comment>
<evidence type="ECO:0000256" key="12">
    <source>
        <dbReference type="ARBA" id="ARBA00052335"/>
    </source>
</evidence>
<comment type="catalytic activity">
    <reaction evidence="11">
        <text>serotonin + hexadecanoyl-CoA = N-hexadecanoyl-serotonin + CoA + H(+)</text>
        <dbReference type="Rhea" id="RHEA:51384"/>
        <dbReference type="ChEBI" id="CHEBI:15378"/>
        <dbReference type="ChEBI" id="CHEBI:57287"/>
        <dbReference type="ChEBI" id="CHEBI:57379"/>
        <dbReference type="ChEBI" id="CHEBI:134059"/>
        <dbReference type="ChEBI" id="CHEBI:350546"/>
    </reaction>
    <physiologicalReaction direction="left-to-right" evidence="11">
        <dbReference type="Rhea" id="RHEA:51385"/>
    </physiologicalReaction>
</comment>
<evidence type="ECO:0000259" key="14">
    <source>
        <dbReference type="Pfam" id="PF00583"/>
    </source>
</evidence>
<proteinExistence type="inferred from homology"/>
<keyword evidence="2" id="KW-0012">Acyltransferase</keyword>
<evidence type="ECO:0000256" key="2">
    <source>
        <dbReference type="ARBA" id="ARBA00023315"/>
    </source>
</evidence>
<comment type="catalytic activity">
    <reaction evidence="7">
        <text>serotonin + octadecanoyl-CoA = N-octadecanoyl-serotonin + CoA + H(+)</text>
        <dbReference type="Rhea" id="RHEA:51400"/>
        <dbReference type="ChEBI" id="CHEBI:15378"/>
        <dbReference type="ChEBI" id="CHEBI:57287"/>
        <dbReference type="ChEBI" id="CHEBI:57394"/>
        <dbReference type="ChEBI" id="CHEBI:134065"/>
        <dbReference type="ChEBI" id="CHEBI:350546"/>
    </reaction>
    <physiologicalReaction direction="left-to-right" evidence="7">
        <dbReference type="Rhea" id="RHEA:51401"/>
    </physiologicalReaction>
</comment>
<dbReference type="EC" id="2.3.1.87" evidence="5"/>
<gene>
    <name evidence="15" type="primary">nat8l_2</name>
    <name evidence="15" type="ORF">CM83_10746</name>
</gene>
<feature type="non-terminal residue" evidence="15">
    <location>
        <position position="281"/>
    </location>
</feature>
<evidence type="ECO:0000256" key="3">
    <source>
        <dbReference type="ARBA" id="ARBA00037926"/>
    </source>
</evidence>
<dbReference type="Gene3D" id="3.40.630.30">
    <property type="match status" value="1"/>
</dbReference>
<evidence type="ECO:0000256" key="6">
    <source>
        <dbReference type="ARBA" id="ARBA00050189"/>
    </source>
</evidence>
<dbReference type="AlphaFoldDB" id="A0A0A9YPF7"/>
<comment type="catalytic activity">
    <reaction evidence="9">
        <text>dopamine + acetyl-CoA = N-acetyldopamine + CoA + H(+)</text>
        <dbReference type="Rhea" id="RHEA:51388"/>
        <dbReference type="ChEBI" id="CHEBI:15378"/>
        <dbReference type="ChEBI" id="CHEBI:57287"/>
        <dbReference type="ChEBI" id="CHEBI:57288"/>
        <dbReference type="ChEBI" id="CHEBI:59905"/>
        <dbReference type="ChEBI" id="CHEBI:125678"/>
    </reaction>
    <physiologicalReaction direction="left-to-right" evidence="9">
        <dbReference type="Rhea" id="RHEA:51389"/>
    </physiologicalReaction>
</comment>
<evidence type="ECO:0000256" key="11">
    <source>
        <dbReference type="ARBA" id="ARBA00052178"/>
    </source>
</evidence>
<dbReference type="Pfam" id="PF00583">
    <property type="entry name" value="Acetyltransf_1"/>
    <property type="match status" value="1"/>
</dbReference>
<protein>
    <recommendedName>
        <fullName evidence="5">aralkylamine N-acetyltransferase</fullName>
        <ecNumber evidence="5">2.3.1.87</ecNumber>
    </recommendedName>
</protein>
<sequence length="281" mass="32859">MNMLCTYQFVVPILVRHRLGQLKFNIRRYFTWLRSEYQHPKSSFTRIHKRIHQSRIKNCQVDDRNENRKRDHGEYEMICPIMDSYFSQILTHMRNNFFVDEPTQKMFGMYARGEPIPVLEKNVLEALNEGLSVMYIHIPTNQVAAVSVNGIFKPSDLVSDAKVQIEDEDIRMVFNLFTNIHRCLNLFQKYDVDKIFDIKAISVDENHRNRGLAKAVIEKSLEIAEACGCKVVKTEGTSKFTQLAFARSGFETVWERNYTAFICENGDPVFQPIDPHRTLKI</sequence>
<comment type="catalytic activity">
    <reaction evidence="13">
        <text>serotonin + acetyl-CoA = N-acetylserotonin + CoA + H(+)</text>
        <dbReference type="Rhea" id="RHEA:25217"/>
        <dbReference type="ChEBI" id="CHEBI:15378"/>
        <dbReference type="ChEBI" id="CHEBI:17697"/>
        <dbReference type="ChEBI" id="CHEBI:57287"/>
        <dbReference type="ChEBI" id="CHEBI:57288"/>
        <dbReference type="ChEBI" id="CHEBI:350546"/>
        <dbReference type="EC" id="2.3.1.87"/>
    </reaction>
    <physiologicalReaction direction="left-to-right" evidence="13">
        <dbReference type="Rhea" id="RHEA:25218"/>
    </physiologicalReaction>
</comment>
<dbReference type="CDD" id="cd04301">
    <property type="entry name" value="NAT_SF"/>
    <property type="match status" value="1"/>
</dbReference>
<reference evidence="15" key="2">
    <citation type="submission" date="2014-07" db="EMBL/GenBank/DDBJ databases">
        <authorList>
            <person name="Hull J."/>
        </authorList>
    </citation>
    <scope>NUCLEOTIDE SEQUENCE</scope>
</reference>
<dbReference type="GO" id="GO:0004059">
    <property type="term" value="F:aralkylamine N-acetyltransferase activity"/>
    <property type="evidence" value="ECO:0007669"/>
    <property type="project" value="UniProtKB-EC"/>
</dbReference>
<dbReference type="InterPro" id="IPR000182">
    <property type="entry name" value="GNAT_dom"/>
</dbReference>
<dbReference type="SUPFAM" id="SSF55729">
    <property type="entry name" value="Acyl-CoA N-acyltransferases (Nat)"/>
    <property type="match status" value="1"/>
</dbReference>
<dbReference type="InterPro" id="IPR016181">
    <property type="entry name" value="Acyl_CoA_acyltransferase"/>
</dbReference>
<evidence type="ECO:0000256" key="8">
    <source>
        <dbReference type="ARBA" id="ARBA00051284"/>
    </source>
</evidence>
<dbReference type="FunFam" id="3.40.630.30:FF:000046">
    <property type="entry name" value="Dopamine N-acetyltransferase"/>
    <property type="match status" value="1"/>
</dbReference>
<evidence type="ECO:0000256" key="10">
    <source>
        <dbReference type="ARBA" id="ARBA00051823"/>
    </source>
</evidence>
<feature type="domain" description="N-acetyltransferase" evidence="14">
    <location>
        <begin position="191"/>
        <end position="234"/>
    </location>
</feature>
<accession>A0A0A9YPF7</accession>
<dbReference type="PANTHER" id="PTHR20905">
    <property type="entry name" value="N-ACETYLTRANSFERASE-RELATED"/>
    <property type="match status" value="1"/>
</dbReference>
<comment type="catalytic activity">
    <reaction evidence="12">
        <text>dopamine + hexadecanoyl-CoA = N-hexadecanoyl-dopamine + CoA + H(+)</text>
        <dbReference type="Rhea" id="RHEA:51376"/>
        <dbReference type="ChEBI" id="CHEBI:15378"/>
        <dbReference type="ChEBI" id="CHEBI:57287"/>
        <dbReference type="ChEBI" id="CHEBI:57379"/>
        <dbReference type="ChEBI" id="CHEBI:59905"/>
        <dbReference type="ChEBI" id="CHEBI:134058"/>
    </reaction>
    <physiologicalReaction direction="left-to-right" evidence="12">
        <dbReference type="Rhea" id="RHEA:51377"/>
    </physiologicalReaction>
</comment>
<evidence type="ECO:0000256" key="5">
    <source>
        <dbReference type="ARBA" id="ARBA00039114"/>
    </source>
</evidence>
<dbReference type="EMBL" id="GBHO01012184">
    <property type="protein sequence ID" value="JAG31420.1"/>
    <property type="molecule type" value="Transcribed_RNA"/>
</dbReference>